<accession>A0ABN7RMU1</accession>
<keyword evidence="4" id="KW-1185">Reference proteome</keyword>
<dbReference type="Proteomes" id="UP001158576">
    <property type="component" value="Chromosome PAR"/>
</dbReference>
<protein>
    <submittedName>
        <fullName evidence="3">Oidioi.mRNA.OKI2018_I69.PAR.g9050.t1.cds</fullName>
    </submittedName>
</protein>
<feature type="region of interest" description="Disordered" evidence="1">
    <location>
        <begin position="1"/>
        <end position="34"/>
    </location>
</feature>
<organism evidence="3 4">
    <name type="scientific">Oikopleura dioica</name>
    <name type="common">Tunicate</name>
    <dbReference type="NCBI Taxonomy" id="34765"/>
    <lineage>
        <taxon>Eukaryota</taxon>
        <taxon>Metazoa</taxon>
        <taxon>Chordata</taxon>
        <taxon>Tunicata</taxon>
        <taxon>Appendicularia</taxon>
        <taxon>Copelata</taxon>
        <taxon>Oikopleuridae</taxon>
        <taxon>Oikopleura</taxon>
    </lineage>
</organism>
<proteinExistence type="predicted"/>
<evidence type="ECO:0000256" key="2">
    <source>
        <dbReference type="SAM" id="Phobius"/>
    </source>
</evidence>
<name>A0ABN7RMU1_OIKDI</name>
<feature type="transmembrane region" description="Helical" evidence="2">
    <location>
        <begin position="113"/>
        <end position="139"/>
    </location>
</feature>
<gene>
    <name evidence="3" type="ORF">OKIOD_LOCUS608</name>
</gene>
<evidence type="ECO:0000313" key="4">
    <source>
        <dbReference type="Proteomes" id="UP001158576"/>
    </source>
</evidence>
<dbReference type="EMBL" id="OU015568">
    <property type="protein sequence ID" value="CAG5078668.1"/>
    <property type="molecule type" value="Genomic_DNA"/>
</dbReference>
<evidence type="ECO:0000256" key="1">
    <source>
        <dbReference type="SAM" id="MobiDB-lite"/>
    </source>
</evidence>
<keyword evidence="2" id="KW-0812">Transmembrane</keyword>
<evidence type="ECO:0000313" key="3">
    <source>
        <dbReference type="EMBL" id="CAG5078668.1"/>
    </source>
</evidence>
<sequence length="169" mass="19073">MSEEDPPAPPKYEDLYPDLVNPGPRLADAPPPYFPGQNSRATLISGAPAEDYPVHPDLRRSVDSFTAFLEDLNHGRINIDIPEAFSREEMQEAAQQAQIERFRQDSIRSMKLGMFYLALILTTSVVPYMFPVAFVIIMVTCLTETVRNAGRQAMVYSHWVENQNNGEVI</sequence>
<keyword evidence="2" id="KW-1133">Transmembrane helix</keyword>
<reference evidence="3 4" key="1">
    <citation type="submission" date="2021-04" db="EMBL/GenBank/DDBJ databases">
        <authorList>
            <person name="Bliznina A."/>
        </authorList>
    </citation>
    <scope>NUCLEOTIDE SEQUENCE [LARGE SCALE GENOMIC DNA]</scope>
</reference>
<keyword evidence="2" id="KW-0472">Membrane</keyword>